<reference evidence="10" key="1">
    <citation type="submission" date="2020-10" db="EMBL/GenBank/DDBJ databases">
        <title>Connecting structure to function with the recovery of over 1000 high-quality activated sludge metagenome-assembled genomes encoding full-length rRNA genes using long-read sequencing.</title>
        <authorList>
            <person name="Singleton C.M."/>
            <person name="Petriglieri F."/>
            <person name="Kristensen J.M."/>
            <person name="Kirkegaard R.H."/>
            <person name="Michaelsen T.Y."/>
            <person name="Andersen M.H."/>
            <person name="Karst S.M."/>
            <person name="Dueholm M.S."/>
            <person name="Nielsen P.H."/>
            <person name="Albertsen M."/>
        </authorList>
    </citation>
    <scope>NUCLEOTIDE SEQUENCE</scope>
    <source>
        <strain evidence="10">EsbW_18-Q3-R4-48_MAXAC.044</strain>
    </source>
</reference>
<gene>
    <name evidence="10" type="ORF">IPJ48_08140</name>
</gene>
<evidence type="ECO:0000256" key="8">
    <source>
        <dbReference type="SAM" id="Phobius"/>
    </source>
</evidence>
<organism evidence="10 11">
    <name type="scientific">Candidatus Propionivibrio dominans</name>
    <dbReference type="NCBI Taxonomy" id="2954373"/>
    <lineage>
        <taxon>Bacteria</taxon>
        <taxon>Pseudomonadati</taxon>
        <taxon>Pseudomonadota</taxon>
        <taxon>Betaproteobacteria</taxon>
        <taxon>Rhodocyclales</taxon>
        <taxon>Rhodocyclaceae</taxon>
        <taxon>Propionivibrio</taxon>
    </lineage>
</organism>
<keyword evidence="3" id="KW-0479">Metal-binding</keyword>
<comment type="cofactor">
    <cofactor evidence="1">
        <name>Zn(2+)</name>
        <dbReference type="ChEBI" id="CHEBI:29105"/>
    </cofactor>
</comment>
<evidence type="ECO:0000256" key="7">
    <source>
        <dbReference type="SAM" id="MobiDB-lite"/>
    </source>
</evidence>
<dbReference type="GO" id="GO:0004222">
    <property type="term" value="F:metalloendopeptidase activity"/>
    <property type="evidence" value="ECO:0007669"/>
    <property type="project" value="TreeGrafter"/>
</dbReference>
<keyword evidence="2" id="KW-0645">Protease</keyword>
<evidence type="ECO:0000313" key="10">
    <source>
        <dbReference type="EMBL" id="MBK7423052.1"/>
    </source>
</evidence>
<dbReference type="Pfam" id="PF01551">
    <property type="entry name" value="Peptidase_M23"/>
    <property type="match status" value="1"/>
</dbReference>
<feature type="transmembrane region" description="Helical" evidence="8">
    <location>
        <begin position="21"/>
        <end position="44"/>
    </location>
</feature>
<dbReference type="SUPFAM" id="SSF51261">
    <property type="entry name" value="Duplicated hybrid motif"/>
    <property type="match status" value="1"/>
</dbReference>
<dbReference type="InterPro" id="IPR011055">
    <property type="entry name" value="Dup_hybrid_motif"/>
</dbReference>
<feature type="compositionally biased region" description="Polar residues" evidence="7">
    <location>
        <begin position="309"/>
        <end position="319"/>
    </location>
</feature>
<dbReference type="PANTHER" id="PTHR21666">
    <property type="entry name" value="PEPTIDASE-RELATED"/>
    <property type="match status" value="1"/>
</dbReference>
<feature type="domain" description="M23ase beta-sheet core" evidence="9">
    <location>
        <begin position="204"/>
        <end position="298"/>
    </location>
</feature>
<dbReference type="FunFam" id="2.70.70.10:FF:000006">
    <property type="entry name" value="M23 family peptidase"/>
    <property type="match status" value="1"/>
</dbReference>
<keyword evidence="4" id="KW-0378">Hydrolase</keyword>
<dbReference type="GO" id="GO:0006508">
    <property type="term" value="P:proteolysis"/>
    <property type="evidence" value="ECO:0007669"/>
    <property type="project" value="UniProtKB-KW"/>
</dbReference>
<evidence type="ECO:0000256" key="2">
    <source>
        <dbReference type="ARBA" id="ARBA00022670"/>
    </source>
</evidence>
<dbReference type="AlphaFoldDB" id="A0A9D7F6R0"/>
<feature type="region of interest" description="Disordered" evidence="7">
    <location>
        <begin position="104"/>
        <end position="129"/>
    </location>
</feature>
<evidence type="ECO:0000256" key="5">
    <source>
        <dbReference type="ARBA" id="ARBA00022833"/>
    </source>
</evidence>
<dbReference type="PANTHER" id="PTHR21666:SF288">
    <property type="entry name" value="CELL DIVISION PROTEIN YTFB"/>
    <property type="match status" value="1"/>
</dbReference>
<name>A0A9D7F6R0_9RHOO</name>
<evidence type="ECO:0000256" key="4">
    <source>
        <dbReference type="ARBA" id="ARBA00022801"/>
    </source>
</evidence>
<dbReference type="Gene3D" id="2.70.70.10">
    <property type="entry name" value="Glucose Permease (Domain IIA)"/>
    <property type="match status" value="1"/>
</dbReference>
<comment type="caution">
    <text evidence="10">The sequence shown here is derived from an EMBL/GenBank/DDBJ whole genome shotgun (WGS) entry which is preliminary data.</text>
</comment>
<keyword evidence="6" id="KW-0482">Metalloprotease</keyword>
<evidence type="ECO:0000259" key="9">
    <source>
        <dbReference type="Pfam" id="PF01551"/>
    </source>
</evidence>
<keyword evidence="8" id="KW-0472">Membrane</keyword>
<dbReference type="EMBL" id="JADJNC010000011">
    <property type="protein sequence ID" value="MBK7423052.1"/>
    <property type="molecule type" value="Genomic_DNA"/>
</dbReference>
<accession>A0A9D7F6R0</accession>
<evidence type="ECO:0000256" key="1">
    <source>
        <dbReference type="ARBA" id="ARBA00001947"/>
    </source>
</evidence>
<evidence type="ECO:0000313" key="11">
    <source>
        <dbReference type="Proteomes" id="UP000886602"/>
    </source>
</evidence>
<dbReference type="CDD" id="cd12797">
    <property type="entry name" value="M23_peptidase"/>
    <property type="match status" value="1"/>
</dbReference>
<keyword evidence="8" id="KW-1133">Transmembrane helix</keyword>
<keyword evidence="8" id="KW-0812">Transmembrane</keyword>
<evidence type="ECO:0000256" key="3">
    <source>
        <dbReference type="ARBA" id="ARBA00022723"/>
    </source>
</evidence>
<protein>
    <submittedName>
        <fullName evidence="10">M23 family metallopeptidase</fullName>
    </submittedName>
</protein>
<dbReference type="GO" id="GO:0046872">
    <property type="term" value="F:metal ion binding"/>
    <property type="evidence" value="ECO:0007669"/>
    <property type="project" value="UniProtKB-KW"/>
</dbReference>
<dbReference type="InterPro" id="IPR050570">
    <property type="entry name" value="Cell_wall_metabolism_enzyme"/>
</dbReference>
<dbReference type="InterPro" id="IPR016047">
    <property type="entry name" value="M23ase_b-sheet_dom"/>
</dbReference>
<feature type="region of interest" description="Disordered" evidence="7">
    <location>
        <begin position="309"/>
        <end position="342"/>
    </location>
</feature>
<dbReference type="Proteomes" id="UP000886602">
    <property type="component" value="Unassembled WGS sequence"/>
</dbReference>
<sequence length="342" mass="37127">MHIILVSSRLATARSFNVTSRLMLALVAGLIVLAFATSFLFSWVGVRFNMPFAAELVVAVQEVHNRKTEEYLRDNISSMAVKLGEMQAQVIRLDSLGERIARLSGVNPPKNEANQSNETKGKAGQGGPLILSKQPLTATELQREIDRLAEIVEQRSDTLTALESQLMERRIKTTLLPTLVPIDADHVGSTFGHRLDPIAGVGSLHEGIDFVADPGTRIIASAGGVVLAAEYHPEYGNLIEIDHGNDFTSRYAHLSKIYVRVGQIVKRAQAIGASGNTGRSTGPHLHFEVRFKGVAQNPERFLQQGPQLALNSPVPSKTGTPSVRPVTPPRPARVSASFNAPR</sequence>
<evidence type="ECO:0000256" key="6">
    <source>
        <dbReference type="ARBA" id="ARBA00023049"/>
    </source>
</evidence>
<keyword evidence="5" id="KW-0862">Zinc</keyword>
<proteinExistence type="predicted"/>